<dbReference type="EMBL" id="GGEC01085236">
    <property type="protein sequence ID" value="MBX65720.1"/>
    <property type="molecule type" value="Transcribed_RNA"/>
</dbReference>
<reference evidence="2" key="1">
    <citation type="submission" date="2018-02" db="EMBL/GenBank/DDBJ databases">
        <title>Rhizophora mucronata_Transcriptome.</title>
        <authorList>
            <person name="Meera S.P."/>
            <person name="Sreeshan A."/>
            <person name="Augustine A."/>
        </authorList>
    </citation>
    <scope>NUCLEOTIDE SEQUENCE</scope>
    <source>
        <tissue evidence="2">Leaf</tissue>
    </source>
</reference>
<organism evidence="2">
    <name type="scientific">Rhizophora mucronata</name>
    <name type="common">Asiatic mangrove</name>
    <dbReference type="NCBI Taxonomy" id="61149"/>
    <lineage>
        <taxon>Eukaryota</taxon>
        <taxon>Viridiplantae</taxon>
        <taxon>Streptophyta</taxon>
        <taxon>Embryophyta</taxon>
        <taxon>Tracheophyta</taxon>
        <taxon>Spermatophyta</taxon>
        <taxon>Magnoliopsida</taxon>
        <taxon>eudicotyledons</taxon>
        <taxon>Gunneridae</taxon>
        <taxon>Pentapetalae</taxon>
        <taxon>rosids</taxon>
        <taxon>fabids</taxon>
        <taxon>Malpighiales</taxon>
        <taxon>Rhizophoraceae</taxon>
        <taxon>Rhizophora</taxon>
    </lineage>
</organism>
<name>A0A2P2QFB0_RHIMU</name>
<feature type="chain" id="PRO_5015194954" evidence="1">
    <location>
        <begin position="22"/>
        <end position="50"/>
    </location>
</feature>
<protein>
    <submittedName>
        <fullName evidence="2">Uncharacterized protein</fullName>
    </submittedName>
</protein>
<evidence type="ECO:0000256" key="1">
    <source>
        <dbReference type="SAM" id="SignalP"/>
    </source>
</evidence>
<keyword evidence="1" id="KW-0732">Signal</keyword>
<accession>A0A2P2QFB0</accession>
<proteinExistence type="predicted"/>
<evidence type="ECO:0000313" key="2">
    <source>
        <dbReference type="EMBL" id="MBX65720.1"/>
    </source>
</evidence>
<feature type="signal peptide" evidence="1">
    <location>
        <begin position="1"/>
        <end position="21"/>
    </location>
</feature>
<sequence length="50" mass="5954">MHIFNHFFIVIIILQFHLHHMFPIHLMGSMHKPCLSYGIVVCIRHRIDGC</sequence>
<dbReference type="AlphaFoldDB" id="A0A2P2QFB0"/>